<gene>
    <name evidence="3" type="ORF">EZV62_009458</name>
</gene>
<dbReference type="AlphaFoldDB" id="A0A5C7I0B8"/>
<dbReference type="Proteomes" id="UP000323000">
    <property type="component" value="Chromosome 4"/>
</dbReference>
<evidence type="ECO:0000259" key="2">
    <source>
        <dbReference type="Pfam" id="PF00188"/>
    </source>
</evidence>
<accession>A0A5C7I0B8</accession>
<proteinExistence type="predicted"/>
<keyword evidence="4" id="KW-1185">Reference proteome</keyword>
<keyword evidence="1" id="KW-0732">Signal</keyword>
<dbReference type="PANTHER" id="PTHR34537:SF2">
    <property type="entry name" value="FERREDOXIN-LIKE PROTEIN"/>
    <property type="match status" value="1"/>
</dbReference>
<dbReference type="EMBL" id="VAHF01000004">
    <property type="protein sequence ID" value="TXG62464.1"/>
    <property type="molecule type" value="Genomic_DNA"/>
</dbReference>
<dbReference type="PANTHER" id="PTHR34537">
    <property type="entry name" value="OS08G0459300 PROTEIN"/>
    <property type="match status" value="1"/>
</dbReference>
<evidence type="ECO:0000313" key="3">
    <source>
        <dbReference type="EMBL" id="TXG62464.1"/>
    </source>
</evidence>
<evidence type="ECO:0000256" key="1">
    <source>
        <dbReference type="SAM" id="SignalP"/>
    </source>
</evidence>
<organism evidence="3 4">
    <name type="scientific">Acer yangbiense</name>
    <dbReference type="NCBI Taxonomy" id="1000413"/>
    <lineage>
        <taxon>Eukaryota</taxon>
        <taxon>Viridiplantae</taxon>
        <taxon>Streptophyta</taxon>
        <taxon>Embryophyta</taxon>
        <taxon>Tracheophyta</taxon>
        <taxon>Spermatophyta</taxon>
        <taxon>Magnoliopsida</taxon>
        <taxon>eudicotyledons</taxon>
        <taxon>Gunneridae</taxon>
        <taxon>Pentapetalae</taxon>
        <taxon>rosids</taxon>
        <taxon>malvids</taxon>
        <taxon>Sapindales</taxon>
        <taxon>Sapindaceae</taxon>
        <taxon>Hippocastanoideae</taxon>
        <taxon>Acereae</taxon>
        <taxon>Acer</taxon>
    </lineage>
</organism>
<feature type="domain" description="SCP" evidence="2">
    <location>
        <begin position="37"/>
        <end position="162"/>
    </location>
</feature>
<feature type="chain" id="PRO_5022852250" description="SCP domain-containing protein" evidence="1">
    <location>
        <begin position="26"/>
        <end position="227"/>
    </location>
</feature>
<sequence length="227" mass="25044">MMVKKLRFCEWIVLCLLLLPVAVYSKNHGNPANDLVDIINSNRTSVKLPKLNDSPGLGCMALQYVKLCKDNCTNNNAVNCKPPEDDFIEIFALNCGVELPTFGTITGHMVGCQSKYLEPPQAFSHVLVKDKKTLSLMRNKSHTEVGVGLVKGAHKGYFFWCVLLSSDKINSTFVLEDHGKGVKQNEGCFSGSSYQCSGGEKTTKTALSINNIIMILGSLYVCFLQHF</sequence>
<feature type="signal peptide" evidence="1">
    <location>
        <begin position="1"/>
        <end position="25"/>
    </location>
</feature>
<comment type="caution">
    <text evidence="3">The sequence shown here is derived from an EMBL/GenBank/DDBJ whole genome shotgun (WGS) entry which is preliminary data.</text>
</comment>
<name>A0A5C7I0B8_9ROSI</name>
<evidence type="ECO:0000313" key="4">
    <source>
        <dbReference type="Proteomes" id="UP000323000"/>
    </source>
</evidence>
<reference evidence="4" key="1">
    <citation type="journal article" date="2019" name="Gigascience">
        <title>De novo genome assembly of the endangered Acer yangbiense, a plant species with extremely small populations endemic to Yunnan Province, China.</title>
        <authorList>
            <person name="Yang J."/>
            <person name="Wariss H.M."/>
            <person name="Tao L."/>
            <person name="Zhang R."/>
            <person name="Yun Q."/>
            <person name="Hollingsworth P."/>
            <person name="Dao Z."/>
            <person name="Luo G."/>
            <person name="Guo H."/>
            <person name="Ma Y."/>
            <person name="Sun W."/>
        </authorList>
    </citation>
    <scope>NUCLEOTIDE SEQUENCE [LARGE SCALE GENOMIC DNA]</scope>
    <source>
        <strain evidence="4">cv. Malutang</strain>
    </source>
</reference>
<dbReference type="Pfam" id="PF00188">
    <property type="entry name" value="CAP"/>
    <property type="match status" value="1"/>
</dbReference>
<dbReference type="OrthoDB" id="742600at2759"/>
<dbReference type="InterPro" id="IPR014044">
    <property type="entry name" value="CAP_dom"/>
</dbReference>
<protein>
    <recommendedName>
        <fullName evidence="2">SCP domain-containing protein</fullName>
    </recommendedName>
</protein>